<reference evidence="1" key="2">
    <citation type="submission" date="2016-06" db="EMBL/GenBank/DDBJ databases">
        <title>The genome of a short-lived fish provides insights into sex chromosome evolution and the genetic control of aging.</title>
        <authorList>
            <person name="Reichwald K."/>
            <person name="Felder M."/>
            <person name="Petzold A."/>
            <person name="Koch P."/>
            <person name="Groth M."/>
            <person name="Platzer M."/>
        </authorList>
    </citation>
    <scope>NUCLEOTIDE SEQUENCE</scope>
    <source>
        <tissue evidence="1">Brain</tissue>
    </source>
</reference>
<name>A0A1A8FDJ8_9TELE</name>
<reference evidence="1" key="1">
    <citation type="submission" date="2016-05" db="EMBL/GenBank/DDBJ databases">
        <authorList>
            <person name="Lavstsen T."/>
            <person name="Jespersen J.S."/>
        </authorList>
    </citation>
    <scope>NUCLEOTIDE SEQUENCE</scope>
    <source>
        <tissue evidence="1">Brain</tissue>
    </source>
</reference>
<proteinExistence type="predicted"/>
<accession>A0A1A8FDJ8</accession>
<sequence>GCAVLYRGIMERIIKREPSKARLLGFSCAHTLTHTAGPSQQGNLLDKVTVRLTEEHDAWRRCFHSRAFLDFHNQSAADIPVLYPERTRGWDLGCPLCVSEAK</sequence>
<dbReference type="EMBL" id="HAEB01009677">
    <property type="protein sequence ID" value="SBQ56204.1"/>
    <property type="molecule type" value="Transcribed_RNA"/>
</dbReference>
<feature type="non-terminal residue" evidence="1">
    <location>
        <position position="1"/>
    </location>
</feature>
<evidence type="ECO:0000313" key="1">
    <source>
        <dbReference type="EMBL" id="SBQ56204.1"/>
    </source>
</evidence>
<gene>
    <name evidence="1" type="primary">Nfu_g_1_004096</name>
</gene>
<dbReference type="AlphaFoldDB" id="A0A1A8FDJ8"/>
<organism evidence="1">
    <name type="scientific">Nothobranchius korthausae</name>
    <dbReference type="NCBI Taxonomy" id="1143690"/>
    <lineage>
        <taxon>Eukaryota</taxon>
        <taxon>Metazoa</taxon>
        <taxon>Chordata</taxon>
        <taxon>Craniata</taxon>
        <taxon>Vertebrata</taxon>
        <taxon>Euteleostomi</taxon>
        <taxon>Actinopterygii</taxon>
        <taxon>Neopterygii</taxon>
        <taxon>Teleostei</taxon>
        <taxon>Neoteleostei</taxon>
        <taxon>Acanthomorphata</taxon>
        <taxon>Ovalentaria</taxon>
        <taxon>Atherinomorphae</taxon>
        <taxon>Cyprinodontiformes</taxon>
        <taxon>Nothobranchiidae</taxon>
        <taxon>Nothobranchius</taxon>
    </lineage>
</organism>
<protein>
    <submittedName>
        <fullName evidence="1">Uncharacterized protein</fullName>
    </submittedName>
</protein>